<proteinExistence type="predicted"/>
<reference evidence="1 2" key="2">
    <citation type="journal article" date="2011" name="PLoS Genet.">
        <title>Caenorhabditis briggsae recombinant inbred line genotypes reveal inter-strain incompatibility and the evolution of recombination.</title>
        <authorList>
            <person name="Ross J.A."/>
            <person name="Koboldt D.C."/>
            <person name="Staisch J.E."/>
            <person name="Chamberlin H.M."/>
            <person name="Gupta B.P."/>
            <person name="Miller R.D."/>
            <person name="Baird S.E."/>
            <person name="Haag E.S."/>
        </authorList>
    </citation>
    <scope>NUCLEOTIDE SEQUENCE [LARGE SCALE GENOMIC DNA]</scope>
    <source>
        <strain evidence="1 2">AF16</strain>
    </source>
</reference>
<dbReference type="CTD" id="68918724"/>
<sequence>MSINKTSYSKKKSSNAELDPCPLVLSGEQERTVSRLKARFVREGKYQIKKEWVRLIYLINKRNEKKTIEELGRDVVVRKKVKELYARMKTCDDVKSASQSIDILLRGRNHPLGTLHLVPTKQLEFDFHWFSLKQASKYLHDLIFELKLDPRAVSGDMRIKLIVGGGDYPGSIRQTFRDRYPVLDRGSVLVLTI</sequence>
<evidence type="ECO:0000313" key="3">
    <source>
        <dbReference type="WormBase" id="CBG27270"/>
    </source>
</evidence>
<dbReference type="GeneID" id="68918724"/>
<dbReference type="RefSeq" id="XP_045098377.1">
    <property type="nucleotide sequence ID" value="XM_045238275.1"/>
</dbReference>
<reference evidence="1 2" key="1">
    <citation type="journal article" date="2003" name="PLoS Biol.">
        <title>The genome sequence of Caenorhabditis briggsae: a platform for comparative genomics.</title>
        <authorList>
            <person name="Stein L.D."/>
            <person name="Bao Z."/>
            <person name="Blasiar D."/>
            <person name="Blumenthal T."/>
            <person name="Brent M.R."/>
            <person name="Chen N."/>
            <person name="Chinwalla A."/>
            <person name="Clarke L."/>
            <person name="Clee C."/>
            <person name="Coghlan A."/>
            <person name="Coulson A."/>
            <person name="D'Eustachio P."/>
            <person name="Fitch D.H."/>
            <person name="Fulton L.A."/>
            <person name="Fulton R.E."/>
            <person name="Griffiths-Jones S."/>
            <person name="Harris T.W."/>
            <person name="Hillier L.W."/>
            <person name="Kamath R."/>
            <person name="Kuwabara P.E."/>
            <person name="Mardis E.R."/>
            <person name="Marra M.A."/>
            <person name="Miner T.L."/>
            <person name="Minx P."/>
            <person name="Mullikin J.C."/>
            <person name="Plumb R.W."/>
            <person name="Rogers J."/>
            <person name="Schein J.E."/>
            <person name="Sohrmann M."/>
            <person name="Spieth J."/>
            <person name="Stajich J.E."/>
            <person name="Wei C."/>
            <person name="Willey D."/>
            <person name="Wilson R.K."/>
            <person name="Durbin R."/>
            <person name="Waterston R.H."/>
        </authorList>
    </citation>
    <scope>NUCLEOTIDE SEQUENCE [LARGE SCALE GENOMIC DNA]</scope>
    <source>
        <strain evidence="1 2">AF16</strain>
    </source>
</reference>
<keyword evidence="2" id="KW-1185">Reference proteome</keyword>
<dbReference type="KEGG" id="cbr:CBG_27270"/>
<dbReference type="EMBL" id="HE601135">
    <property type="protein sequence ID" value="CAR98807.1"/>
    <property type="molecule type" value="Genomic_DNA"/>
</dbReference>
<dbReference type="InParanoid" id="B6IFT9"/>
<organism evidence="1 2">
    <name type="scientific">Caenorhabditis briggsae</name>
    <dbReference type="NCBI Taxonomy" id="6238"/>
    <lineage>
        <taxon>Eukaryota</taxon>
        <taxon>Metazoa</taxon>
        <taxon>Ecdysozoa</taxon>
        <taxon>Nematoda</taxon>
        <taxon>Chromadorea</taxon>
        <taxon>Rhabditida</taxon>
        <taxon>Rhabditina</taxon>
        <taxon>Rhabditomorpha</taxon>
        <taxon>Rhabditoidea</taxon>
        <taxon>Rhabditidae</taxon>
        <taxon>Peloderinae</taxon>
        <taxon>Caenorhabditis</taxon>
    </lineage>
</organism>
<dbReference type="HOGENOM" id="CLU_1409965_0_0_1"/>
<dbReference type="eggNOG" id="ENOG502TKIK">
    <property type="taxonomic scope" value="Eukaryota"/>
</dbReference>
<dbReference type="WormBase" id="CBG27270">
    <property type="protein sequence ID" value="CBP36289"/>
    <property type="gene ID" value="WBGene00088684"/>
</dbReference>
<protein>
    <submittedName>
        <fullName evidence="1">Protein CBG27270</fullName>
    </submittedName>
</protein>
<dbReference type="AlphaFoldDB" id="B6IFT9"/>
<accession>B6IFT9</accession>
<evidence type="ECO:0000313" key="2">
    <source>
        <dbReference type="Proteomes" id="UP000008549"/>
    </source>
</evidence>
<evidence type="ECO:0000313" key="1">
    <source>
        <dbReference type="EMBL" id="CAR98807.1"/>
    </source>
</evidence>
<dbReference type="Proteomes" id="UP000008549">
    <property type="component" value="Unassembled WGS sequence"/>
</dbReference>
<gene>
    <name evidence="1 3" type="ORF">CBG27270</name>
    <name evidence="1" type="ORF">CBG_27270</name>
</gene>
<name>B6IFT9_CAEBR</name>